<proteinExistence type="predicted"/>
<dbReference type="RefSeq" id="WP_179407657.1">
    <property type="nucleotide sequence ID" value="NZ_BMGF01000003.1"/>
</dbReference>
<keyword evidence="3" id="KW-1185">Reference proteome</keyword>
<feature type="region of interest" description="Disordered" evidence="1">
    <location>
        <begin position="27"/>
        <end position="71"/>
    </location>
</feature>
<comment type="caution">
    <text evidence="2">The sequence shown here is derived from an EMBL/GenBank/DDBJ whole genome shotgun (WGS) entry which is preliminary data.</text>
</comment>
<dbReference type="Proteomes" id="UP000522081">
    <property type="component" value="Unassembled WGS sequence"/>
</dbReference>
<evidence type="ECO:0000313" key="2">
    <source>
        <dbReference type="EMBL" id="NYH95759.1"/>
    </source>
</evidence>
<protein>
    <submittedName>
        <fullName evidence="2">Uncharacterized protein</fullName>
    </submittedName>
</protein>
<evidence type="ECO:0000313" key="3">
    <source>
        <dbReference type="Proteomes" id="UP000522081"/>
    </source>
</evidence>
<accession>A0A7Y9XW94</accession>
<sequence length="71" mass="7725">MKLFRWALGGASAYVIYRYSIGNKAKGEDVLAKPDGDGDKATEAAEKSKPKPRPKRARPKAPKKAEPINKG</sequence>
<evidence type="ECO:0000256" key="1">
    <source>
        <dbReference type="SAM" id="MobiDB-lite"/>
    </source>
</evidence>
<feature type="compositionally biased region" description="Basic residues" evidence="1">
    <location>
        <begin position="50"/>
        <end position="62"/>
    </location>
</feature>
<organism evidence="2 3">
    <name type="scientific">Novosphingobium marinum</name>
    <dbReference type="NCBI Taxonomy" id="1514948"/>
    <lineage>
        <taxon>Bacteria</taxon>
        <taxon>Pseudomonadati</taxon>
        <taxon>Pseudomonadota</taxon>
        <taxon>Alphaproteobacteria</taxon>
        <taxon>Sphingomonadales</taxon>
        <taxon>Sphingomonadaceae</taxon>
        <taxon>Novosphingobium</taxon>
    </lineage>
</organism>
<name>A0A7Y9XW94_9SPHN</name>
<dbReference type="EMBL" id="JACBZF010000003">
    <property type="protein sequence ID" value="NYH95759.1"/>
    <property type="molecule type" value="Genomic_DNA"/>
</dbReference>
<gene>
    <name evidence="2" type="ORF">FHS75_002088</name>
</gene>
<dbReference type="AlphaFoldDB" id="A0A7Y9XW94"/>
<reference evidence="2 3" key="1">
    <citation type="submission" date="2020-07" db="EMBL/GenBank/DDBJ databases">
        <title>Genomic Encyclopedia of Type Strains, Phase IV (KMG-IV): sequencing the most valuable type-strain genomes for metagenomic binning, comparative biology and taxonomic classification.</title>
        <authorList>
            <person name="Goeker M."/>
        </authorList>
    </citation>
    <scope>NUCLEOTIDE SEQUENCE [LARGE SCALE GENOMIC DNA]</scope>
    <source>
        <strain evidence="2 3">DSM 29043</strain>
    </source>
</reference>
<feature type="compositionally biased region" description="Basic and acidic residues" evidence="1">
    <location>
        <begin position="27"/>
        <end position="49"/>
    </location>
</feature>